<sequence>MEISRRRVIVLGGTLVAASSLGTQGAQAAPQTQDHAPGRAPRGVWLAGDTHVHDDHSSDGSLPRQTSDQRLPGNLPVKDQIGEGERVGLDFMPLTDHRTYDQHWDPQWTSSRLLLIPGEEANGSPHAVVLGAVDTIVDGANPPGSPAFRHVQQSIWDAHAQDAVWSVAHPDDGEVEADGRPNANASVQTPDIVEIWNRASDPDGEIDYAENRWNHGFRFGAVGACDCHFRELWDVAGPGQPTTWVFAAEATERAVLDAFKLGRTTVSRSPSGPFVTIEADLNGDGVFEAIGGDEIVLTRAPRKGIAKLRVHVRGGEGTTLYVFGSPGRSAGPLATYTPSSSEETYLVPINPGEGHSWFRAEVRAPGDLSGGDADPALPNQLRAATSPVFVSTKAPAVAAPEIPLPDMISSDDQAAPVVGDVGAFAGFADVATVGRTSHVVAEAHRDGRVSVVYQRVVGDRAQGKLVDLAPRSNVSRSPRVVARGRDVWVAWQETESEQPRRTSIYLRHSTNGGQDFGKAVKLSEGKVRAIHPALAVVDGGRAVVAWADNSAGAFDVFVQVVGVDSEPHNISAAGKTVDAGTPADSRSPHFPASLYPSIAVGPRGDVVVTWQDSRFDADPGWTGHTPPAGQEASGGTDPDNWEIMTSRRGANQHTWSAPVRVSPDPEAADRHPSIALDRDGGFVVMWEAKALRSSGANLALRVSRSTDVGVTWSAAQPVGLEPNAMSQRPRLGQDQDGALRAVWYDSRSEDWRWKVFTARFDEGSGWTAPERLTGPGNASWPAVSAGVAVFTSDRGALRRQRDLTQQVFVVRL</sequence>
<dbReference type="SUPFAM" id="SSF89550">
    <property type="entry name" value="PHP domain-like"/>
    <property type="match status" value="1"/>
</dbReference>
<dbReference type="PROSITE" id="PS51318">
    <property type="entry name" value="TAT"/>
    <property type="match status" value="1"/>
</dbReference>
<evidence type="ECO:0000256" key="2">
    <source>
        <dbReference type="SAM" id="SignalP"/>
    </source>
</evidence>
<feature type="chain" id="PRO_5036997306" description="BNR repeat-like domain-containing protein" evidence="2">
    <location>
        <begin position="29"/>
        <end position="812"/>
    </location>
</feature>
<dbReference type="NCBIfam" id="NF038032">
    <property type="entry name" value="CehA_McbA_metalo"/>
    <property type="match status" value="1"/>
</dbReference>
<dbReference type="EMBL" id="JADBEM010000001">
    <property type="protein sequence ID" value="MBE1607130.1"/>
    <property type="molecule type" value="Genomic_DNA"/>
</dbReference>
<evidence type="ECO:0000256" key="1">
    <source>
        <dbReference type="SAM" id="MobiDB-lite"/>
    </source>
</evidence>
<gene>
    <name evidence="3" type="ORF">HEB94_003978</name>
</gene>
<dbReference type="Proteomes" id="UP000638648">
    <property type="component" value="Unassembled WGS sequence"/>
</dbReference>
<dbReference type="AlphaFoldDB" id="A0A927MUH0"/>
<evidence type="ECO:0000313" key="3">
    <source>
        <dbReference type="EMBL" id="MBE1607130.1"/>
    </source>
</evidence>
<evidence type="ECO:0000313" key="4">
    <source>
        <dbReference type="Proteomes" id="UP000638648"/>
    </source>
</evidence>
<dbReference type="SUPFAM" id="SSF50939">
    <property type="entry name" value="Sialidases"/>
    <property type="match status" value="1"/>
</dbReference>
<feature type="region of interest" description="Disordered" evidence="1">
    <location>
        <begin position="617"/>
        <end position="673"/>
    </location>
</feature>
<proteinExistence type="predicted"/>
<evidence type="ECO:0008006" key="5">
    <source>
        <dbReference type="Google" id="ProtNLM"/>
    </source>
</evidence>
<dbReference type="Gene3D" id="3.20.20.140">
    <property type="entry name" value="Metal-dependent hydrolases"/>
    <property type="match status" value="1"/>
</dbReference>
<dbReference type="InterPro" id="IPR036278">
    <property type="entry name" value="Sialidase_sf"/>
</dbReference>
<organism evidence="3 4">
    <name type="scientific">Actinopolymorpha pittospori</name>
    <dbReference type="NCBI Taxonomy" id="648752"/>
    <lineage>
        <taxon>Bacteria</taxon>
        <taxon>Bacillati</taxon>
        <taxon>Actinomycetota</taxon>
        <taxon>Actinomycetes</taxon>
        <taxon>Propionibacteriales</taxon>
        <taxon>Actinopolymorphaceae</taxon>
        <taxon>Actinopolymorpha</taxon>
    </lineage>
</organism>
<name>A0A927MUH0_9ACTN</name>
<dbReference type="InterPro" id="IPR006311">
    <property type="entry name" value="TAT_signal"/>
</dbReference>
<dbReference type="CDD" id="cd15482">
    <property type="entry name" value="Sialidase_non-viral"/>
    <property type="match status" value="1"/>
</dbReference>
<keyword evidence="4" id="KW-1185">Reference proteome</keyword>
<reference evidence="3" key="1">
    <citation type="submission" date="2020-10" db="EMBL/GenBank/DDBJ databases">
        <title>Sequencing the genomes of 1000 actinobacteria strains.</title>
        <authorList>
            <person name="Klenk H.-P."/>
        </authorList>
    </citation>
    <scope>NUCLEOTIDE SEQUENCE</scope>
    <source>
        <strain evidence="3">DSM 45354</strain>
    </source>
</reference>
<dbReference type="CDD" id="cd07432">
    <property type="entry name" value="PHP_HisPPase"/>
    <property type="match status" value="1"/>
</dbReference>
<feature type="region of interest" description="Disordered" evidence="1">
    <location>
        <begin position="25"/>
        <end position="80"/>
    </location>
</feature>
<feature type="signal peptide" evidence="2">
    <location>
        <begin position="1"/>
        <end position="28"/>
    </location>
</feature>
<dbReference type="Gene3D" id="2.120.10.10">
    <property type="match status" value="1"/>
</dbReference>
<protein>
    <recommendedName>
        <fullName evidence="5">BNR repeat-like domain-containing protein</fullName>
    </recommendedName>
</protein>
<keyword evidence="2" id="KW-0732">Signal</keyword>
<dbReference type="RefSeq" id="WP_192751123.1">
    <property type="nucleotide sequence ID" value="NZ_BAABJL010000175.1"/>
</dbReference>
<accession>A0A927MUH0</accession>
<comment type="caution">
    <text evidence="3">The sequence shown here is derived from an EMBL/GenBank/DDBJ whole genome shotgun (WGS) entry which is preliminary data.</text>
</comment>
<dbReference type="InterPro" id="IPR016195">
    <property type="entry name" value="Pol/histidinol_Pase-like"/>
</dbReference>
<feature type="compositionally biased region" description="Polar residues" evidence="1">
    <location>
        <begin position="59"/>
        <end position="69"/>
    </location>
</feature>